<feature type="transmembrane region" description="Helical" evidence="1">
    <location>
        <begin position="20"/>
        <end position="42"/>
    </location>
</feature>
<dbReference type="InterPro" id="IPR008969">
    <property type="entry name" value="CarboxyPept-like_regulatory"/>
</dbReference>
<keyword evidence="1" id="KW-1133">Transmembrane helix</keyword>
<dbReference type="RefSeq" id="WP_227778163.1">
    <property type="nucleotide sequence ID" value="NZ_BAABKX010000013.1"/>
</dbReference>
<accession>A0AAV3UJC7</accession>
<comment type="caution">
    <text evidence="2">The sequence shown here is derived from an EMBL/GenBank/DDBJ whole genome shotgun (WGS) entry which is preliminary data.</text>
</comment>
<keyword evidence="1" id="KW-0812">Transmembrane</keyword>
<dbReference type="EMBL" id="BAABKX010000013">
    <property type="protein sequence ID" value="GAA5053337.1"/>
    <property type="molecule type" value="Genomic_DNA"/>
</dbReference>
<dbReference type="Gene3D" id="2.60.40.10">
    <property type="entry name" value="Immunoglobulins"/>
    <property type="match status" value="1"/>
</dbReference>
<organism evidence="2 3">
    <name type="scientific">Haladaptatus pallidirubidus</name>
    <dbReference type="NCBI Taxonomy" id="1008152"/>
    <lineage>
        <taxon>Archaea</taxon>
        <taxon>Methanobacteriati</taxon>
        <taxon>Methanobacteriota</taxon>
        <taxon>Stenosarchaea group</taxon>
        <taxon>Halobacteria</taxon>
        <taxon>Halobacteriales</taxon>
        <taxon>Haladaptataceae</taxon>
        <taxon>Haladaptatus</taxon>
    </lineage>
</organism>
<evidence type="ECO:0000256" key="1">
    <source>
        <dbReference type="SAM" id="Phobius"/>
    </source>
</evidence>
<dbReference type="Pfam" id="PF13620">
    <property type="entry name" value="CarboxypepD_reg"/>
    <property type="match status" value="1"/>
</dbReference>
<keyword evidence="3" id="KW-1185">Reference proteome</keyword>
<dbReference type="InterPro" id="IPR013783">
    <property type="entry name" value="Ig-like_fold"/>
</dbReference>
<evidence type="ECO:0008006" key="4">
    <source>
        <dbReference type="Google" id="ProtNLM"/>
    </source>
</evidence>
<name>A0AAV3UJC7_9EURY</name>
<dbReference type="GeneID" id="68616900"/>
<reference evidence="2 3" key="1">
    <citation type="journal article" date="2019" name="Int. J. Syst. Evol. Microbiol.">
        <title>The Global Catalogue of Microorganisms (GCM) 10K type strain sequencing project: providing services to taxonomists for standard genome sequencing and annotation.</title>
        <authorList>
            <consortium name="The Broad Institute Genomics Platform"/>
            <consortium name="The Broad Institute Genome Sequencing Center for Infectious Disease"/>
            <person name="Wu L."/>
            <person name="Ma J."/>
        </authorList>
    </citation>
    <scope>NUCLEOTIDE SEQUENCE [LARGE SCALE GENOMIC DNA]</scope>
    <source>
        <strain evidence="2 3">JCM 17504</strain>
    </source>
</reference>
<dbReference type="AlphaFoldDB" id="A0AAV3UJC7"/>
<sequence>MKIPPLVRLAMELITWKRLLFNRFTLLAVVICIATVTGAAYVDENDDGTVAGSVVTESGDPVANANVTLRQIPLQGVPKVASTTTNADGEFEFRDRTKLLEYIIQVKIDGTVVASEHHHLYFRGQNQQLVVEIDE</sequence>
<protein>
    <recommendedName>
        <fullName evidence="4">Carboxypeptidase regulatory-like domain-containing protein</fullName>
    </recommendedName>
</protein>
<evidence type="ECO:0000313" key="2">
    <source>
        <dbReference type="EMBL" id="GAA5053337.1"/>
    </source>
</evidence>
<dbReference type="SUPFAM" id="SSF49464">
    <property type="entry name" value="Carboxypeptidase regulatory domain-like"/>
    <property type="match status" value="1"/>
</dbReference>
<evidence type="ECO:0000313" key="3">
    <source>
        <dbReference type="Proteomes" id="UP001501729"/>
    </source>
</evidence>
<gene>
    <name evidence="2" type="ORF">GCM10025751_30470</name>
</gene>
<keyword evidence="1" id="KW-0472">Membrane</keyword>
<dbReference type="Proteomes" id="UP001501729">
    <property type="component" value="Unassembled WGS sequence"/>
</dbReference>
<proteinExistence type="predicted"/>